<dbReference type="STRING" id="387005.A0A183HUC4"/>
<dbReference type="WBParaSite" id="OFLC_0001108601-mRNA-1">
    <property type="protein sequence ID" value="OFLC_0001108601-mRNA-1"/>
    <property type="gene ID" value="OFLC_0001108601"/>
</dbReference>
<evidence type="ECO:0000313" key="3">
    <source>
        <dbReference type="WBParaSite" id="OFLC_0001108601-mRNA-1"/>
    </source>
</evidence>
<accession>A0A183HUC4</accession>
<evidence type="ECO:0000313" key="2">
    <source>
        <dbReference type="Proteomes" id="UP000267606"/>
    </source>
</evidence>
<reference evidence="1 2" key="2">
    <citation type="submission" date="2018-11" db="EMBL/GenBank/DDBJ databases">
        <authorList>
            <consortium name="Pathogen Informatics"/>
        </authorList>
    </citation>
    <scope>NUCLEOTIDE SEQUENCE [LARGE SCALE GENOMIC DNA]</scope>
</reference>
<name>A0A183HUC4_9BILA</name>
<proteinExistence type="predicted"/>
<reference evidence="3" key="1">
    <citation type="submission" date="2016-06" db="UniProtKB">
        <authorList>
            <consortium name="WormBaseParasite"/>
        </authorList>
    </citation>
    <scope>IDENTIFICATION</scope>
</reference>
<organism evidence="3">
    <name type="scientific">Onchocerca flexuosa</name>
    <dbReference type="NCBI Taxonomy" id="387005"/>
    <lineage>
        <taxon>Eukaryota</taxon>
        <taxon>Metazoa</taxon>
        <taxon>Ecdysozoa</taxon>
        <taxon>Nematoda</taxon>
        <taxon>Chromadorea</taxon>
        <taxon>Rhabditida</taxon>
        <taxon>Spirurina</taxon>
        <taxon>Spiruromorpha</taxon>
        <taxon>Filarioidea</taxon>
        <taxon>Onchocercidae</taxon>
        <taxon>Onchocerca</taxon>
    </lineage>
</organism>
<protein>
    <submittedName>
        <fullName evidence="3">PH domain-containing protein</fullName>
    </submittedName>
</protein>
<dbReference type="AlphaFoldDB" id="A0A183HUC4"/>
<sequence length="104" mass="12131">MDHSGSMQRKIDFTNATIINWEKISETGRRYKMLKNLIGMEIVQIDLLDHHLIGAYDFYVQMIGNDDYKQVQTQTGDDELDCHVQTEEVDKETIWTQAPYSGIF</sequence>
<gene>
    <name evidence="1" type="ORF">OFLC_LOCUS11086</name>
</gene>
<evidence type="ECO:0000313" key="1">
    <source>
        <dbReference type="EMBL" id="VDO73701.1"/>
    </source>
</evidence>
<dbReference type="EMBL" id="UZAJ01015553">
    <property type="protein sequence ID" value="VDO73701.1"/>
    <property type="molecule type" value="Genomic_DNA"/>
</dbReference>
<dbReference type="Proteomes" id="UP000267606">
    <property type="component" value="Unassembled WGS sequence"/>
</dbReference>
<keyword evidence="2" id="KW-1185">Reference proteome</keyword>